<evidence type="ECO:0000313" key="2">
    <source>
        <dbReference type="EMBL" id="MCZ0809617.1"/>
    </source>
</evidence>
<evidence type="ECO:0000313" key="3">
    <source>
        <dbReference type="Proteomes" id="UP001077662"/>
    </source>
</evidence>
<feature type="region of interest" description="Disordered" evidence="1">
    <location>
        <begin position="30"/>
        <end position="59"/>
    </location>
</feature>
<dbReference type="RefSeq" id="WP_258434620.1">
    <property type="nucleotide sequence ID" value="NZ_JANSGW010000039.1"/>
</dbReference>
<proteinExistence type="predicted"/>
<dbReference type="AlphaFoldDB" id="A0AAP3DKD6"/>
<organism evidence="2 3">
    <name type="scientific">Brevibacillus laterosporus</name>
    <name type="common">Bacillus laterosporus</name>
    <dbReference type="NCBI Taxonomy" id="1465"/>
    <lineage>
        <taxon>Bacteria</taxon>
        <taxon>Bacillati</taxon>
        <taxon>Bacillota</taxon>
        <taxon>Bacilli</taxon>
        <taxon>Bacillales</taxon>
        <taxon>Paenibacillaceae</taxon>
        <taxon>Brevibacillus</taxon>
    </lineage>
</organism>
<gene>
    <name evidence="2" type="ORF">O0554_22405</name>
</gene>
<reference evidence="2" key="1">
    <citation type="submission" date="2022-09" db="EMBL/GenBank/DDBJ databases">
        <title>Genome analysis and characterization of larvicidal activity of Brevibacillus strains.</title>
        <authorList>
            <person name="Patrusheva E.V."/>
            <person name="Izotova A.O."/>
            <person name="Toshchakov S.V."/>
            <person name="Sineoky S.P."/>
        </authorList>
    </citation>
    <scope>NUCLEOTIDE SEQUENCE</scope>
    <source>
        <strain evidence="2">VKPM_B-13247</strain>
    </source>
</reference>
<accession>A0AAP3DKD6</accession>
<dbReference type="EMBL" id="JAPTNE010000039">
    <property type="protein sequence ID" value="MCZ0809617.1"/>
    <property type="molecule type" value="Genomic_DNA"/>
</dbReference>
<protein>
    <submittedName>
        <fullName evidence="2">Uncharacterized protein</fullName>
    </submittedName>
</protein>
<evidence type="ECO:0000256" key="1">
    <source>
        <dbReference type="SAM" id="MobiDB-lite"/>
    </source>
</evidence>
<sequence>MTLLLVIVAVIGIIHNLFGILDRVSKLLEEKPPTKPDGDNPTAIAMPKPEEEETQKPAA</sequence>
<comment type="caution">
    <text evidence="2">The sequence shown here is derived from an EMBL/GenBank/DDBJ whole genome shotgun (WGS) entry which is preliminary data.</text>
</comment>
<dbReference type="Proteomes" id="UP001077662">
    <property type="component" value="Unassembled WGS sequence"/>
</dbReference>
<name>A0AAP3DKD6_BRELA</name>